<evidence type="ECO:0000313" key="2">
    <source>
        <dbReference type="Proteomes" id="UP000276133"/>
    </source>
</evidence>
<comment type="caution">
    <text evidence="1">The sequence shown here is derived from an EMBL/GenBank/DDBJ whole genome shotgun (WGS) entry which is preliminary data.</text>
</comment>
<dbReference type="EMBL" id="REGN01000032">
    <property type="protein sequence ID" value="RNA45079.1"/>
    <property type="molecule type" value="Genomic_DNA"/>
</dbReference>
<dbReference type="AlphaFoldDB" id="A0A3M7TAQ5"/>
<keyword evidence="2" id="KW-1185">Reference proteome</keyword>
<reference evidence="1 2" key="1">
    <citation type="journal article" date="2018" name="Sci. Rep.">
        <title>Genomic signatures of local adaptation to the degree of environmental predictability in rotifers.</title>
        <authorList>
            <person name="Franch-Gras L."/>
            <person name="Hahn C."/>
            <person name="Garcia-Roger E.M."/>
            <person name="Carmona M.J."/>
            <person name="Serra M."/>
            <person name="Gomez A."/>
        </authorList>
    </citation>
    <scope>NUCLEOTIDE SEQUENCE [LARGE SCALE GENOMIC DNA]</scope>
    <source>
        <strain evidence="1">HYR1</strain>
    </source>
</reference>
<organism evidence="1 2">
    <name type="scientific">Brachionus plicatilis</name>
    <name type="common">Marine rotifer</name>
    <name type="synonym">Brachionus muelleri</name>
    <dbReference type="NCBI Taxonomy" id="10195"/>
    <lineage>
        <taxon>Eukaryota</taxon>
        <taxon>Metazoa</taxon>
        <taxon>Spiralia</taxon>
        <taxon>Gnathifera</taxon>
        <taxon>Rotifera</taxon>
        <taxon>Eurotatoria</taxon>
        <taxon>Monogononta</taxon>
        <taxon>Pseudotrocha</taxon>
        <taxon>Ploima</taxon>
        <taxon>Brachionidae</taxon>
        <taxon>Brachionus</taxon>
    </lineage>
</organism>
<gene>
    <name evidence="1" type="ORF">BpHYR1_025239</name>
</gene>
<accession>A0A3M7TAQ5</accession>
<evidence type="ECO:0000313" key="1">
    <source>
        <dbReference type="EMBL" id="RNA45079.1"/>
    </source>
</evidence>
<sequence length="66" mass="7993">MLQHSELHQLSANNVQQSMLHYAAVFFLKLRIFVQFVFEIHKTQTRDNLFHLRHETIETSERKKKV</sequence>
<protein>
    <submittedName>
        <fullName evidence="1">Uncharacterized protein</fullName>
    </submittedName>
</protein>
<proteinExistence type="predicted"/>
<name>A0A3M7TAQ5_BRAPC</name>
<dbReference type="Proteomes" id="UP000276133">
    <property type="component" value="Unassembled WGS sequence"/>
</dbReference>